<organism evidence="1 2">
    <name type="scientific">Meloidogyne hapla</name>
    <name type="common">Root-knot nematode worm</name>
    <dbReference type="NCBI Taxonomy" id="6305"/>
    <lineage>
        <taxon>Eukaryota</taxon>
        <taxon>Metazoa</taxon>
        <taxon>Ecdysozoa</taxon>
        <taxon>Nematoda</taxon>
        <taxon>Chromadorea</taxon>
        <taxon>Rhabditida</taxon>
        <taxon>Tylenchina</taxon>
        <taxon>Tylenchomorpha</taxon>
        <taxon>Tylenchoidea</taxon>
        <taxon>Meloidogynidae</taxon>
        <taxon>Meloidogyninae</taxon>
        <taxon>Meloidogyne</taxon>
    </lineage>
</organism>
<reference evidence="2" key="1">
    <citation type="submission" date="2016-11" db="UniProtKB">
        <authorList>
            <consortium name="WormBaseParasite"/>
        </authorList>
    </citation>
    <scope>IDENTIFICATION</scope>
</reference>
<sequence>MRVFCYDCQISFLVIKCIVFSEYRYFYFISFYRKFNGPFELVEKYAEEMSDPRGESSYDMSMTWWKTGSSEQVSKPESGRKQVLSNERQWLVIGVRIGIEIGSGSLRPDEALYEHSSELSLSVVLAVPNEF</sequence>
<dbReference type="WBParaSite" id="MhA1_Contig468.frz3.gene29">
    <property type="protein sequence ID" value="MhA1_Contig468.frz3.gene29"/>
    <property type="gene ID" value="MhA1_Contig468.frz3.gene29"/>
</dbReference>
<keyword evidence="1" id="KW-1185">Reference proteome</keyword>
<evidence type="ECO:0000313" key="1">
    <source>
        <dbReference type="Proteomes" id="UP000095281"/>
    </source>
</evidence>
<proteinExistence type="predicted"/>
<dbReference type="Proteomes" id="UP000095281">
    <property type="component" value="Unplaced"/>
</dbReference>
<dbReference type="AlphaFoldDB" id="A0A1I8BR71"/>
<accession>A0A1I8BR71</accession>
<evidence type="ECO:0000313" key="2">
    <source>
        <dbReference type="WBParaSite" id="MhA1_Contig468.frz3.gene29"/>
    </source>
</evidence>
<protein>
    <submittedName>
        <fullName evidence="2">Uncharacterized protein</fullName>
    </submittedName>
</protein>
<name>A0A1I8BR71_MELHA</name>